<keyword evidence="4" id="KW-0285">Flavoprotein</keyword>
<proteinExistence type="inferred from homology"/>
<accession>A0A5C6VCE4</accession>
<dbReference type="Pfam" id="PF13434">
    <property type="entry name" value="Lys_Orn_oxgnase"/>
    <property type="match status" value="1"/>
</dbReference>
<evidence type="ECO:0000313" key="8">
    <source>
        <dbReference type="EMBL" id="MEM5339235.1"/>
    </source>
</evidence>
<dbReference type="InterPro" id="IPR036188">
    <property type="entry name" value="FAD/NAD-bd_sf"/>
</dbReference>
<reference evidence="9" key="2">
    <citation type="submission" date="2019-08" db="EMBL/GenBank/DDBJ databases">
        <authorList>
            <person name="Im W.-T."/>
        </authorList>
    </citation>
    <scope>NUCLEOTIDE SEQUENCE</scope>
    <source>
        <strain evidence="9">NF 2-5-3</strain>
    </source>
</reference>
<comment type="similarity">
    <text evidence="3">Belongs to the lysine N(6)-hydroxylase/L-ornithine N(5)-oxygenase family.</text>
</comment>
<dbReference type="EMBL" id="JAZHGA010000003">
    <property type="protein sequence ID" value="MEM5339235.1"/>
    <property type="molecule type" value="Genomic_DNA"/>
</dbReference>
<protein>
    <submittedName>
        <fullName evidence="9">Lysine N(6)-hydroxylase/L-ornithine N(5)-oxygenase family protein</fullName>
    </submittedName>
</protein>
<evidence type="ECO:0000256" key="6">
    <source>
        <dbReference type="ARBA" id="ARBA00022857"/>
    </source>
</evidence>
<keyword evidence="6" id="KW-0521">NADP</keyword>
<reference evidence="8 11" key="3">
    <citation type="submission" date="2024-01" db="EMBL/GenBank/DDBJ databases">
        <title>The diversity of rhizobia nodulating Mimosa spp. in eleven states of Brazil covering several biomes is determined by host plant, location, and edaphic factors.</title>
        <authorList>
            <person name="Rouws L."/>
            <person name="Barauna A."/>
            <person name="Beukes C."/>
            <person name="De Faria S.M."/>
            <person name="Gross E."/>
            <person name="Dos Reis Junior F.B."/>
            <person name="Simon M."/>
            <person name="Maluk M."/>
            <person name="Odee D.W."/>
            <person name="Kenicer G."/>
            <person name="Young J.P.W."/>
            <person name="Reis V.M."/>
            <person name="Zilli J."/>
            <person name="James E.K."/>
        </authorList>
    </citation>
    <scope>NUCLEOTIDE SEQUENCE [LARGE SCALE GENOMIC DNA]</scope>
    <source>
        <strain evidence="8 11">JPY530</strain>
    </source>
</reference>
<evidence type="ECO:0000313" key="11">
    <source>
        <dbReference type="Proteomes" id="UP001481677"/>
    </source>
</evidence>
<keyword evidence="5" id="KW-0274">FAD</keyword>
<comment type="caution">
    <text evidence="9">The sequence shown here is derived from an EMBL/GenBank/DDBJ whole genome shotgun (WGS) entry which is preliminary data.</text>
</comment>
<evidence type="ECO:0000256" key="3">
    <source>
        <dbReference type="ARBA" id="ARBA00007588"/>
    </source>
</evidence>
<comment type="cofactor">
    <cofactor evidence="1">
        <name>FAD</name>
        <dbReference type="ChEBI" id="CHEBI:57692"/>
    </cofactor>
</comment>
<dbReference type="RefSeq" id="WP_147235588.1">
    <property type="nucleotide sequence ID" value="NZ_JAZHFZ010000003.1"/>
</dbReference>
<dbReference type="GO" id="GO:0006879">
    <property type="term" value="P:intracellular iron ion homeostasis"/>
    <property type="evidence" value="ECO:0007669"/>
    <property type="project" value="TreeGrafter"/>
</dbReference>
<evidence type="ECO:0000313" key="9">
    <source>
        <dbReference type="EMBL" id="TXC83112.1"/>
    </source>
</evidence>
<dbReference type="PANTHER" id="PTHR42802:SF1">
    <property type="entry name" value="L-ORNITHINE N(5)-MONOOXYGENASE"/>
    <property type="match status" value="1"/>
</dbReference>
<keyword evidence="11" id="KW-1185">Reference proteome</keyword>
<evidence type="ECO:0000256" key="1">
    <source>
        <dbReference type="ARBA" id="ARBA00001974"/>
    </source>
</evidence>
<dbReference type="Proteomes" id="UP000321776">
    <property type="component" value="Unassembled WGS sequence"/>
</dbReference>
<gene>
    <name evidence="9" type="ORF">FRZ40_22160</name>
    <name evidence="8" type="ORF">V4C56_06260</name>
</gene>
<evidence type="ECO:0000256" key="5">
    <source>
        <dbReference type="ARBA" id="ARBA00022827"/>
    </source>
</evidence>
<name>A0A5C6VCE4_9BURK</name>
<organism evidence="9 10">
    <name type="scientific">Paraburkholderia azotifigens</name>
    <dbReference type="NCBI Taxonomy" id="2057004"/>
    <lineage>
        <taxon>Bacteria</taxon>
        <taxon>Pseudomonadati</taxon>
        <taxon>Pseudomonadota</taxon>
        <taxon>Betaproteobacteria</taxon>
        <taxon>Burkholderiales</taxon>
        <taxon>Burkholderiaceae</taxon>
        <taxon>Paraburkholderia</taxon>
    </lineage>
</organism>
<dbReference type="SUPFAM" id="SSF51905">
    <property type="entry name" value="FAD/NAD(P)-binding domain"/>
    <property type="match status" value="2"/>
</dbReference>
<reference evidence="9 10" key="1">
    <citation type="journal article" date="2018" name="Int. J. Syst. Evol. Microbiol.">
        <title>Paraburkholderia azotifigens sp. nov., a nitrogen-fixing bacterium isolated from paddy soil.</title>
        <authorList>
            <person name="Choi G.M."/>
            <person name="Im W.T."/>
        </authorList>
    </citation>
    <scope>NUCLEOTIDE SEQUENCE [LARGE SCALE GENOMIC DNA]</scope>
    <source>
        <strain evidence="9 10">NF 2-5-3</strain>
    </source>
</reference>
<dbReference type="Gene3D" id="3.50.50.60">
    <property type="entry name" value="FAD/NAD(P)-binding domain"/>
    <property type="match status" value="1"/>
</dbReference>
<keyword evidence="7" id="KW-0560">Oxidoreductase</keyword>
<comment type="pathway">
    <text evidence="2">Siderophore biosynthesis.</text>
</comment>
<dbReference type="InterPro" id="IPR025700">
    <property type="entry name" value="Lys/Orn_oxygenase"/>
</dbReference>
<dbReference type="GO" id="GO:0016491">
    <property type="term" value="F:oxidoreductase activity"/>
    <property type="evidence" value="ECO:0007669"/>
    <property type="project" value="UniProtKB-KW"/>
</dbReference>
<dbReference type="PANTHER" id="PTHR42802">
    <property type="entry name" value="MONOOXYGENASE"/>
    <property type="match status" value="1"/>
</dbReference>
<sequence length="466" mass="52019">MTHLTTQREHIHDLIGVGFGPSNLALAVRLAESGSAPAAHCFIERQPEFGWHRGMLLDDSRMQISFLKDLVTLRDPKSRFTFINYLFERGRLQDFVNLKNFYPTRIEFHDYLRWVASAFDDQVHYGESVTKIEPVADASDPRTVTHLRVHSRDAQGKERHRLTRALSVGMGGVPQIPAAFAALRDAAVIHSSSYLTSIGDLVGDEKRETAQRKRVAVVGSGQSAAEVFIDLTRRFPHVDATLLMRAPALKPADDSPFVNEIFNPSFTDLIYSQPKDARRSLLDTFRDTNYSVVDRPLIEQIYELLYVQNVSGASRHRLLNNCAIESVREVQASERNEIEMRVRDRMDGEAAAERFDAVVLATGYRRDAHHTLLDPLADALGKPVEQCEVARDYLLATSAHFQPRIYLQGCCEDSHGLSDTLLSVLARRADEIAGSLEAGKNENSFAVQARTGAQSGVSGGRMVFAL</sequence>
<evidence type="ECO:0000256" key="7">
    <source>
        <dbReference type="ARBA" id="ARBA00023002"/>
    </source>
</evidence>
<evidence type="ECO:0000313" key="10">
    <source>
        <dbReference type="Proteomes" id="UP000321776"/>
    </source>
</evidence>
<evidence type="ECO:0000256" key="2">
    <source>
        <dbReference type="ARBA" id="ARBA00004924"/>
    </source>
</evidence>
<dbReference type="EMBL" id="VOQS01000003">
    <property type="protein sequence ID" value="TXC83112.1"/>
    <property type="molecule type" value="Genomic_DNA"/>
</dbReference>
<dbReference type="Proteomes" id="UP001481677">
    <property type="component" value="Unassembled WGS sequence"/>
</dbReference>
<dbReference type="AlphaFoldDB" id="A0A5C6VCE4"/>
<evidence type="ECO:0000256" key="4">
    <source>
        <dbReference type="ARBA" id="ARBA00022630"/>
    </source>
</evidence>